<evidence type="ECO:0000256" key="1">
    <source>
        <dbReference type="SAM" id="Phobius"/>
    </source>
</evidence>
<reference evidence="2 3" key="1">
    <citation type="submission" date="2019-03" db="EMBL/GenBank/DDBJ databases">
        <title>Single cell metagenomics reveals metabolic interactions within the superorganism composed of flagellate Streblomastix strix and complex community of Bacteroidetes bacteria on its surface.</title>
        <authorList>
            <person name="Treitli S.C."/>
            <person name="Kolisko M."/>
            <person name="Husnik F."/>
            <person name="Keeling P."/>
            <person name="Hampl V."/>
        </authorList>
    </citation>
    <scope>NUCLEOTIDE SEQUENCE [LARGE SCALE GENOMIC DNA]</scope>
    <source>
        <strain evidence="2">ST1C</strain>
    </source>
</reference>
<name>A0A5J4W035_9EUKA</name>
<feature type="transmembrane region" description="Helical" evidence="1">
    <location>
        <begin position="6"/>
        <end position="30"/>
    </location>
</feature>
<dbReference type="EMBL" id="SNRW01004210">
    <property type="protein sequence ID" value="KAA6387856.1"/>
    <property type="molecule type" value="Genomic_DNA"/>
</dbReference>
<proteinExistence type="predicted"/>
<keyword evidence="1" id="KW-1133">Transmembrane helix</keyword>
<keyword evidence="1" id="KW-0472">Membrane</keyword>
<evidence type="ECO:0000313" key="3">
    <source>
        <dbReference type="Proteomes" id="UP000324800"/>
    </source>
</evidence>
<dbReference type="AlphaFoldDB" id="A0A5J4W035"/>
<sequence>MLLYDVVQVHFFFCVFQVSCVSFADVVVFMEKVLLDTISMCDSEFSDEFEKSFEFEEDCVFCDVCLDNQCRCCDECDSSVSNPV</sequence>
<gene>
    <name evidence="2" type="ORF">EZS28_016616</name>
</gene>
<comment type="caution">
    <text evidence="2">The sequence shown here is derived from an EMBL/GenBank/DDBJ whole genome shotgun (WGS) entry which is preliminary data.</text>
</comment>
<dbReference type="Proteomes" id="UP000324800">
    <property type="component" value="Unassembled WGS sequence"/>
</dbReference>
<keyword evidence="1" id="KW-0812">Transmembrane</keyword>
<protein>
    <submittedName>
        <fullName evidence="2">Uncharacterized protein</fullName>
    </submittedName>
</protein>
<accession>A0A5J4W035</accession>
<organism evidence="2 3">
    <name type="scientific">Streblomastix strix</name>
    <dbReference type="NCBI Taxonomy" id="222440"/>
    <lineage>
        <taxon>Eukaryota</taxon>
        <taxon>Metamonada</taxon>
        <taxon>Preaxostyla</taxon>
        <taxon>Oxymonadida</taxon>
        <taxon>Streblomastigidae</taxon>
        <taxon>Streblomastix</taxon>
    </lineage>
</organism>
<evidence type="ECO:0000313" key="2">
    <source>
        <dbReference type="EMBL" id="KAA6387856.1"/>
    </source>
</evidence>